<dbReference type="EMBL" id="JBAMIC010000019">
    <property type="protein sequence ID" value="KAK7093802.1"/>
    <property type="molecule type" value="Genomic_DNA"/>
</dbReference>
<comment type="caution">
    <text evidence="3">The sequence shown here is derived from an EMBL/GenBank/DDBJ whole genome shotgun (WGS) entry which is preliminary data.</text>
</comment>
<protein>
    <recommendedName>
        <fullName evidence="2">E3 ubiquitin-protein ligase APD1-4 middle domain-containing protein</fullName>
    </recommendedName>
</protein>
<dbReference type="InterPro" id="IPR032010">
    <property type="entry name" value="APD1-4_M"/>
</dbReference>
<evidence type="ECO:0000313" key="4">
    <source>
        <dbReference type="Proteomes" id="UP001374579"/>
    </source>
</evidence>
<feature type="transmembrane region" description="Helical" evidence="1">
    <location>
        <begin position="293"/>
        <end position="320"/>
    </location>
</feature>
<dbReference type="AlphaFoldDB" id="A0AAN9AVB7"/>
<evidence type="ECO:0000259" key="2">
    <source>
        <dbReference type="Pfam" id="PF16041"/>
    </source>
</evidence>
<evidence type="ECO:0000256" key="1">
    <source>
        <dbReference type="SAM" id="Phobius"/>
    </source>
</evidence>
<dbReference type="Pfam" id="PF16041">
    <property type="entry name" value="APD1-4_M"/>
    <property type="match status" value="1"/>
</dbReference>
<keyword evidence="4" id="KW-1185">Reference proteome</keyword>
<proteinExistence type="predicted"/>
<keyword evidence="1" id="KW-0812">Transmembrane</keyword>
<name>A0AAN9AVB7_9CAEN</name>
<sequence length="377" mass="42871">MSIFKVSRRARTWLNNRTSGRRNGACVAATITSVLVVIAIFGFTAYNLHENRFSRNQFQVHVGDEVAVSRFSDDLSEKFCSGYEVELWDRAEVYLLPHRAQTNESYHRKDAFQISYDPGMLFMNTLGFYLLENSSVKVTGCHRPEDPSDIPGEMILHRGDLHSHNGGHHDDQDDEVKRVEIPRSATCNSSHSSLPKLDYTVTEEGNYYVILTEKSCHSRRERHSDGGLRLNGTLERTAYDVSSFKDSCKNHYVCRFSLDFDDDTDDDVVIRIQNNPVTPMSKSSFNTHCHPRVMFWTGIFGGVPLVLVAFLIAFWVWLFCVKMPARELRQCQCRHTRRANSVASVAESAGGSRFNEEARLFDCVSPVAVTYKSVQDS</sequence>
<keyword evidence="1" id="KW-0472">Membrane</keyword>
<keyword evidence="1" id="KW-1133">Transmembrane helix</keyword>
<organism evidence="3 4">
    <name type="scientific">Littorina saxatilis</name>
    <dbReference type="NCBI Taxonomy" id="31220"/>
    <lineage>
        <taxon>Eukaryota</taxon>
        <taxon>Metazoa</taxon>
        <taxon>Spiralia</taxon>
        <taxon>Lophotrochozoa</taxon>
        <taxon>Mollusca</taxon>
        <taxon>Gastropoda</taxon>
        <taxon>Caenogastropoda</taxon>
        <taxon>Littorinimorpha</taxon>
        <taxon>Littorinoidea</taxon>
        <taxon>Littorinidae</taxon>
        <taxon>Littorina</taxon>
    </lineage>
</organism>
<dbReference type="PANTHER" id="PTHR39077:SF1">
    <property type="entry name" value="E3 UBIQUITIN-PROTEIN LIGASE APD1-4 MIDDLE DOMAIN-CONTAINING PROTEIN"/>
    <property type="match status" value="1"/>
</dbReference>
<reference evidence="3 4" key="1">
    <citation type="submission" date="2024-02" db="EMBL/GenBank/DDBJ databases">
        <title>Chromosome-scale genome assembly of the rough periwinkle Littorina saxatilis.</title>
        <authorList>
            <person name="De Jode A."/>
            <person name="Faria R."/>
            <person name="Formenti G."/>
            <person name="Sims Y."/>
            <person name="Smith T.P."/>
            <person name="Tracey A."/>
            <person name="Wood J.M.D."/>
            <person name="Zagrodzka Z.B."/>
            <person name="Johannesson K."/>
            <person name="Butlin R.K."/>
            <person name="Leder E.H."/>
        </authorList>
    </citation>
    <scope>NUCLEOTIDE SEQUENCE [LARGE SCALE GENOMIC DNA]</scope>
    <source>
        <strain evidence="3">Snail1</strain>
        <tissue evidence="3">Muscle</tissue>
    </source>
</reference>
<gene>
    <name evidence="3" type="ORF">V1264_007494</name>
</gene>
<feature type="transmembrane region" description="Helical" evidence="1">
    <location>
        <begin position="25"/>
        <end position="46"/>
    </location>
</feature>
<dbReference type="Proteomes" id="UP001374579">
    <property type="component" value="Unassembled WGS sequence"/>
</dbReference>
<accession>A0AAN9AVB7</accession>
<feature type="domain" description="E3 ubiquitin-protein ligase APD1-4 middle" evidence="2">
    <location>
        <begin position="197"/>
        <end position="309"/>
    </location>
</feature>
<evidence type="ECO:0000313" key="3">
    <source>
        <dbReference type="EMBL" id="KAK7093802.1"/>
    </source>
</evidence>
<dbReference type="PANTHER" id="PTHR39077">
    <property type="entry name" value="DUF4793 DOMAIN-CONTAINING PROTEIN"/>
    <property type="match status" value="1"/>
</dbReference>